<dbReference type="HOGENOM" id="CLU_539874_0_0_1"/>
<accession>A0A0C3BD05</accession>
<dbReference type="Proteomes" id="UP000054097">
    <property type="component" value="Unassembled WGS sequence"/>
</dbReference>
<sequence>MNSNTNQNTSRRVLGAKNASNSILASPKHVINTMDKENVATENLGSFRNLKGLSLGENEPRRIKPMHQDHALYLDRDPAGQRLNGNISLEAGPLAPTSRKRKIFATGHADTTSAKRGRFAGTSLAWDGPPKSQVDPVVTTHDISSKSPGVAHCPLDSDAATKQPESPTPNEGNGSEQAIYSDLLIGEYDCDNAPAAIVGNSAQGPPDEVGILGGHGIYPIAEVDNTAALAESDLLRDFRADSFAFGSINDESEGWELPSYTFDPFLGFDFDPFALMSGGSNSLVDVGTTVDYLCTGTPNNEGDQLDSALWELSSGNFVAPKNQTPDKPLATLTDIPKVEVYPVASTSGPSENTTRPSGKRTKRPASKKTRLTSGQMARKRSTPEEYITTQTVTATELLDRELPTPPYQFTDEDKARFLEHVRRKEDRDAFCMLPDSQKAAVLDTPQDIAAYRAVHSSSHSLKNPEERLWVCRASVKVVRTNGGEDIGQVEHVCGAVGSWDSLSRHWRRSHLA</sequence>
<evidence type="ECO:0000256" key="1">
    <source>
        <dbReference type="SAM" id="MobiDB-lite"/>
    </source>
</evidence>
<dbReference type="EMBL" id="KN824289">
    <property type="protein sequence ID" value="KIM29331.1"/>
    <property type="molecule type" value="Genomic_DNA"/>
</dbReference>
<protein>
    <submittedName>
        <fullName evidence="2">Uncharacterized protein</fullName>
    </submittedName>
</protein>
<keyword evidence="3" id="KW-1185">Reference proteome</keyword>
<gene>
    <name evidence="2" type="ORF">M408DRAFT_23100</name>
</gene>
<feature type="region of interest" description="Disordered" evidence="1">
    <location>
        <begin position="1"/>
        <end position="21"/>
    </location>
</feature>
<feature type="compositionally biased region" description="Polar residues" evidence="1">
    <location>
        <begin position="163"/>
        <end position="176"/>
    </location>
</feature>
<organism evidence="2 3">
    <name type="scientific">Serendipita vermifera MAFF 305830</name>
    <dbReference type="NCBI Taxonomy" id="933852"/>
    <lineage>
        <taxon>Eukaryota</taxon>
        <taxon>Fungi</taxon>
        <taxon>Dikarya</taxon>
        <taxon>Basidiomycota</taxon>
        <taxon>Agaricomycotina</taxon>
        <taxon>Agaricomycetes</taxon>
        <taxon>Sebacinales</taxon>
        <taxon>Serendipitaceae</taxon>
        <taxon>Serendipita</taxon>
    </lineage>
</organism>
<feature type="region of interest" description="Disordered" evidence="1">
    <location>
        <begin position="341"/>
        <end position="384"/>
    </location>
</feature>
<feature type="compositionally biased region" description="Polar residues" evidence="1">
    <location>
        <begin position="1"/>
        <end position="11"/>
    </location>
</feature>
<proteinExistence type="predicted"/>
<evidence type="ECO:0000313" key="2">
    <source>
        <dbReference type="EMBL" id="KIM29331.1"/>
    </source>
</evidence>
<dbReference type="AlphaFoldDB" id="A0A0C3BD05"/>
<name>A0A0C3BD05_SERVB</name>
<reference evidence="2 3" key="1">
    <citation type="submission" date="2014-04" db="EMBL/GenBank/DDBJ databases">
        <authorList>
            <consortium name="DOE Joint Genome Institute"/>
            <person name="Kuo A."/>
            <person name="Zuccaro A."/>
            <person name="Kohler A."/>
            <person name="Nagy L.G."/>
            <person name="Floudas D."/>
            <person name="Copeland A."/>
            <person name="Barry K.W."/>
            <person name="Cichocki N."/>
            <person name="Veneault-Fourrey C."/>
            <person name="LaButti K."/>
            <person name="Lindquist E.A."/>
            <person name="Lipzen A."/>
            <person name="Lundell T."/>
            <person name="Morin E."/>
            <person name="Murat C."/>
            <person name="Sun H."/>
            <person name="Tunlid A."/>
            <person name="Henrissat B."/>
            <person name="Grigoriev I.V."/>
            <person name="Hibbett D.S."/>
            <person name="Martin F."/>
            <person name="Nordberg H.P."/>
            <person name="Cantor M.N."/>
            <person name="Hua S.X."/>
        </authorList>
    </citation>
    <scope>NUCLEOTIDE SEQUENCE [LARGE SCALE GENOMIC DNA]</scope>
    <source>
        <strain evidence="2 3">MAFF 305830</strain>
    </source>
</reference>
<evidence type="ECO:0000313" key="3">
    <source>
        <dbReference type="Proteomes" id="UP000054097"/>
    </source>
</evidence>
<feature type="compositionally biased region" description="Polar residues" evidence="1">
    <location>
        <begin position="344"/>
        <end position="356"/>
    </location>
</feature>
<reference evidence="3" key="2">
    <citation type="submission" date="2015-01" db="EMBL/GenBank/DDBJ databases">
        <title>Evolutionary Origins and Diversification of the Mycorrhizal Mutualists.</title>
        <authorList>
            <consortium name="DOE Joint Genome Institute"/>
            <consortium name="Mycorrhizal Genomics Consortium"/>
            <person name="Kohler A."/>
            <person name="Kuo A."/>
            <person name="Nagy L.G."/>
            <person name="Floudas D."/>
            <person name="Copeland A."/>
            <person name="Barry K.W."/>
            <person name="Cichocki N."/>
            <person name="Veneault-Fourrey C."/>
            <person name="LaButti K."/>
            <person name="Lindquist E.A."/>
            <person name="Lipzen A."/>
            <person name="Lundell T."/>
            <person name="Morin E."/>
            <person name="Murat C."/>
            <person name="Riley R."/>
            <person name="Ohm R."/>
            <person name="Sun H."/>
            <person name="Tunlid A."/>
            <person name="Henrissat B."/>
            <person name="Grigoriev I.V."/>
            <person name="Hibbett D.S."/>
            <person name="Martin F."/>
        </authorList>
    </citation>
    <scope>NUCLEOTIDE SEQUENCE [LARGE SCALE GENOMIC DNA]</scope>
    <source>
        <strain evidence="3">MAFF 305830</strain>
    </source>
</reference>
<feature type="compositionally biased region" description="Basic residues" evidence="1">
    <location>
        <begin position="357"/>
        <end position="370"/>
    </location>
</feature>
<feature type="region of interest" description="Disordered" evidence="1">
    <location>
        <begin position="121"/>
        <end position="176"/>
    </location>
</feature>